<dbReference type="EMBL" id="JTHE03000059">
    <property type="protein sequence ID" value="MCM1983239.1"/>
    <property type="molecule type" value="Genomic_DNA"/>
</dbReference>
<dbReference type="Gene3D" id="3.30.70.2970">
    <property type="entry name" value="Protein of unknown function (DUF541), domain 2"/>
    <property type="match status" value="1"/>
</dbReference>
<proteinExistence type="predicted"/>
<dbReference type="Pfam" id="PF04402">
    <property type="entry name" value="SIMPL"/>
    <property type="match status" value="1"/>
</dbReference>
<reference evidence="1 2" key="1">
    <citation type="journal article" date="2015" name="Genome Announc.">
        <title>Draft Genome Sequence of Filamentous Marine Cyanobacterium Lyngbya confervoides Strain BDU141951.</title>
        <authorList>
            <person name="Chandrababunaidu M.M."/>
            <person name="Sen D."/>
            <person name="Tripathy S."/>
        </authorList>
    </citation>
    <scope>NUCLEOTIDE SEQUENCE [LARGE SCALE GENOMIC DNA]</scope>
    <source>
        <strain evidence="1 2">BDU141951</strain>
    </source>
</reference>
<keyword evidence="2" id="KW-1185">Reference proteome</keyword>
<dbReference type="AlphaFoldDB" id="A0ABD4T426"/>
<dbReference type="PANTHER" id="PTHR34387:SF1">
    <property type="entry name" value="PERIPLASMIC IMMUNOGENIC PROTEIN"/>
    <property type="match status" value="1"/>
</dbReference>
<dbReference type="RefSeq" id="WP_166282181.1">
    <property type="nucleotide sequence ID" value="NZ_JTHE03000059.1"/>
</dbReference>
<gene>
    <name evidence="1" type="ORF">QQ91_0010445</name>
</gene>
<organism evidence="1 2">
    <name type="scientific">Lyngbya confervoides BDU141951</name>
    <dbReference type="NCBI Taxonomy" id="1574623"/>
    <lineage>
        <taxon>Bacteria</taxon>
        <taxon>Bacillati</taxon>
        <taxon>Cyanobacteriota</taxon>
        <taxon>Cyanophyceae</taxon>
        <taxon>Oscillatoriophycideae</taxon>
        <taxon>Oscillatoriales</taxon>
        <taxon>Microcoleaceae</taxon>
        <taxon>Lyngbya</taxon>
    </lineage>
</organism>
<dbReference type="Gene3D" id="3.30.110.170">
    <property type="entry name" value="Protein of unknown function (DUF541), domain 1"/>
    <property type="match status" value="1"/>
</dbReference>
<evidence type="ECO:0000313" key="2">
    <source>
        <dbReference type="Proteomes" id="UP000031561"/>
    </source>
</evidence>
<dbReference type="PANTHER" id="PTHR34387">
    <property type="entry name" value="SLR1258 PROTEIN"/>
    <property type="match status" value="1"/>
</dbReference>
<sequence length="259" mass="27549">MATLIPHQHRQRPGSSLRWTFHPQALKLGGISILLAVLSWGTGPAAIAQTVMSRILSVTGEGQERIAATEADVNLAVEATAKTANEAQQQVARQADAVVSYLRSQNVQRLQTTGINLSPQYRYDDGRQTLIGYQASNSVTFRITADRAGTVLDRAVNAGATRIDSISFTAADSAISSAQKQALQRATQDARAQAQAVLSTLGFSEQEIIGIQINGAATPPPPPLPVARMAISEAADRPTTPVIAGEQTVRAAVTLQIRY</sequence>
<accession>A0ABD4T426</accession>
<comment type="caution">
    <text evidence="1">The sequence shown here is derived from an EMBL/GenBank/DDBJ whole genome shotgun (WGS) entry which is preliminary data.</text>
</comment>
<dbReference type="Proteomes" id="UP000031561">
    <property type="component" value="Unassembled WGS sequence"/>
</dbReference>
<dbReference type="InterPro" id="IPR052022">
    <property type="entry name" value="26kDa_periplasmic_antigen"/>
</dbReference>
<evidence type="ECO:0000313" key="1">
    <source>
        <dbReference type="EMBL" id="MCM1983239.1"/>
    </source>
</evidence>
<name>A0ABD4T426_9CYAN</name>
<dbReference type="InterPro" id="IPR007497">
    <property type="entry name" value="SIMPL/DUF541"/>
</dbReference>
<protein>
    <submittedName>
        <fullName evidence="1">SIMPL domain-containing protein</fullName>
    </submittedName>
</protein>